<dbReference type="EMBL" id="BPRE01000001">
    <property type="protein sequence ID" value="GJE73835.1"/>
    <property type="molecule type" value="Genomic_DNA"/>
</dbReference>
<sequence length="74" mass="7870">MTDRGDLPSAEALTLMSAAEFVSAWCRIVGEPPAIVLESRREMIRILAGDMPPVPVRADEQPALPAAESGQAPL</sequence>
<keyword evidence="3" id="KW-1185">Reference proteome</keyword>
<reference evidence="2" key="1">
    <citation type="journal article" date="2021" name="Front. Microbiol.">
        <title>Comprehensive Comparative Genomics and Phenotyping of Methylobacterium Species.</title>
        <authorList>
            <person name="Alessa O."/>
            <person name="Ogura Y."/>
            <person name="Fujitani Y."/>
            <person name="Takami H."/>
            <person name="Hayashi T."/>
            <person name="Sahin N."/>
            <person name="Tani A."/>
        </authorList>
    </citation>
    <scope>NUCLEOTIDE SEQUENCE</scope>
    <source>
        <strain evidence="2">DSM 14458</strain>
    </source>
</reference>
<comment type="caution">
    <text evidence="2">The sequence shown here is derived from an EMBL/GenBank/DDBJ whole genome shotgun (WGS) entry which is preliminary data.</text>
</comment>
<evidence type="ECO:0000313" key="3">
    <source>
        <dbReference type="Proteomes" id="UP001055093"/>
    </source>
</evidence>
<feature type="region of interest" description="Disordered" evidence="1">
    <location>
        <begin position="55"/>
        <end position="74"/>
    </location>
</feature>
<gene>
    <name evidence="2" type="ORF">BGCPKDLD_0402</name>
</gene>
<organism evidence="2 3">
    <name type="scientific">Methylorubrum suomiense</name>
    <dbReference type="NCBI Taxonomy" id="144191"/>
    <lineage>
        <taxon>Bacteria</taxon>
        <taxon>Pseudomonadati</taxon>
        <taxon>Pseudomonadota</taxon>
        <taxon>Alphaproteobacteria</taxon>
        <taxon>Hyphomicrobiales</taxon>
        <taxon>Methylobacteriaceae</taxon>
        <taxon>Methylorubrum</taxon>
    </lineage>
</organism>
<name>A0ABQ4UPD8_9HYPH</name>
<reference evidence="2" key="2">
    <citation type="submission" date="2021-08" db="EMBL/GenBank/DDBJ databases">
        <authorList>
            <person name="Tani A."/>
            <person name="Ola A."/>
            <person name="Ogura Y."/>
            <person name="Katsura K."/>
            <person name="Hayashi T."/>
        </authorList>
    </citation>
    <scope>NUCLEOTIDE SEQUENCE</scope>
    <source>
        <strain evidence="2">DSM 14458</strain>
    </source>
</reference>
<accession>A0ABQ4UPD8</accession>
<dbReference type="Proteomes" id="UP001055093">
    <property type="component" value="Unassembled WGS sequence"/>
</dbReference>
<dbReference type="RefSeq" id="WP_137829519.1">
    <property type="nucleotide sequence ID" value="NZ_BPRE01000001.1"/>
</dbReference>
<evidence type="ECO:0000313" key="2">
    <source>
        <dbReference type="EMBL" id="GJE73835.1"/>
    </source>
</evidence>
<protein>
    <submittedName>
        <fullName evidence="2">Uncharacterized protein</fullName>
    </submittedName>
</protein>
<proteinExistence type="predicted"/>
<evidence type="ECO:0000256" key="1">
    <source>
        <dbReference type="SAM" id="MobiDB-lite"/>
    </source>
</evidence>